<name>A0A1G5WVM6_9EURY</name>
<accession>A0A1G5WVM6</accession>
<dbReference type="AlphaFoldDB" id="A0A1G5WVM6"/>
<keyword evidence="3" id="KW-1185">Reference proteome</keyword>
<dbReference type="EMBL" id="FMXB01000013">
    <property type="protein sequence ID" value="SDA61726.1"/>
    <property type="molecule type" value="Genomic_DNA"/>
</dbReference>
<sequence length="166" mass="19826">MKESTYSDKTNNSKENILKEYIINLESLIKKEKEDKTRINKQLNKYQSINERLDKENKKIEKKIIETESKLTNLKKDYDILLNERDDLNKKVIDKTQENTALNTKLNQLKTQQHETNIKYDMLKCSYKNLKENNNTLKNKEKEILSSKSWKITSPLRKISNMNKKK</sequence>
<evidence type="ECO:0000313" key="3">
    <source>
        <dbReference type="Proteomes" id="UP000323439"/>
    </source>
</evidence>
<evidence type="ECO:0000313" key="2">
    <source>
        <dbReference type="EMBL" id="SDA61726.1"/>
    </source>
</evidence>
<feature type="coiled-coil region" evidence="1">
    <location>
        <begin position="22"/>
        <end position="147"/>
    </location>
</feature>
<evidence type="ECO:0000256" key="1">
    <source>
        <dbReference type="SAM" id="Coils"/>
    </source>
</evidence>
<proteinExistence type="predicted"/>
<dbReference type="Proteomes" id="UP000323439">
    <property type="component" value="Unassembled WGS sequence"/>
</dbReference>
<organism evidence="2 3">
    <name type="scientific">Methanobrevibacter millerae</name>
    <dbReference type="NCBI Taxonomy" id="230361"/>
    <lineage>
        <taxon>Archaea</taxon>
        <taxon>Methanobacteriati</taxon>
        <taxon>Methanobacteriota</taxon>
        <taxon>Methanomada group</taxon>
        <taxon>Methanobacteria</taxon>
        <taxon>Methanobacteriales</taxon>
        <taxon>Methanobacteriaceae</taxon>
        <taxon>Methanobrevibacter</taxon>
    </lineage>
</organism>
<reference evidence="2 3" key="1">
    <citation type="submission" date="2016-10" db="EMBL/GenBank/DDBJ databases">
        <authorList>
            <person name="Varghese N."/>
            <person name="Submissions S."/>
        </authorList>
    </citation>
    <scope>NUCLEOTIDE SEQUENCE [LARGE SCALE GENOMIC DNA]</scope>
    <source>
        <strain evidence="2 3">DSM 16643</strain>
    </source>
</reference>
<protein>
    <submittedName>
        <fullName evidence="2">Uncharacterized protein</fullName>
    </submittedName>
</protein>
<gene>
    <name evidence="2" type="ORF">SAMN02910315_01703</name>
</gene>
<dbReference type="RefSeq" id="WP_149732229.1">
    <property type="nucleotide sequence ID" value="NZ_FMXB01000013.1"/>
</dbReference>
<keyword evidence="1" id="KW-0175">Coiled coil</keyword>